<evidence type="ECO:0000256" key="2">
    <source>
        <dbReference type="PROSITE-ProRule" id="PRU10007"/>
    </source>
</evidence>
<comment type="caution">
    <text evidence="5">The sequence shown here is derived from an EMBL/GenBank/DDBJ whole genome shotgun (WGS) entry which is preliminary data.</text>
</comment>
<keyword evidence="1 3" id="KW-0560">Oxidoreductase</keyword>
<evidence type="ECO:0000256" key="3">
    <source>
        <dbReference type="RuleBase" id="RU003345"/>
    </source>
</evidence>
<dbReference type="InterPro" id="IPR016161">
    <property type="entry name" value="Ald_DH/histidinol_DH"/>
</dbReference>
<accession>A0ABT6L6L2</accession>
<dbReference type="CDD" id="cd07092">
    <property type="entry name" value="ALDH_ABALDH-YdcW"/>
    <property type="match status" value="1"/>
</dbReference>
<name>A0ABT6L6L2_9MYCO</name>
<dbReference type="RefSeq" id="WP_280835128.1">
    <property type="nucleotide sequence ID" value="NZ_JARXVE010000011.1"/>
</dbReference>
<dbReference type="InterPro" id="IPR029510">
    <property type="entry name" value="Ald_DH_CS_GLU"/>
</dbReference>
<dbReference type="InterPro" id="IPR015657">
    <property type="entry name" value="Aminobutyraldehyde_DH"/>
</dbReference>
<comment type="similarity">
    <text evidence="3">Belongs to the aldehyde dehydrogenase family.</text>
</comment>
<feature type="active site" evidence="2">
    <location>
        <position position="247"/>
    </location>
</feature>
<dbReference type="InterPro" id="IPR016163">
    <property type="entry name" value="Ald_DH_C"/>
</dbReference>
<evidence type="ECO:0000259" key="4">
    <source>
        <dbReference type="Pfam" id="PF00171"/>
    </source>
</evidence>
<reference evidence="5 6" key="1">
    <citation type="submission" date="2023-04" db="EMBL/GenBank/DDBJ databases">
        <title>Forest soil microbial communities from Buena Vista Peninsula, Colon Province, Panama.</title>
        <authorList>
            <person name="Bouskill N."/>
        </authorList>
    </citation>
    <scope>NUCLEOTIDE SEQUENCE [LARGE SCALE GENOMIC DNA]</scope>
    <source>
        <strain evidence="5 6">AC80</strain>
    </source>
</reference>
<proteinExistence type="inferred from homology"/>
<dbReference type="InterPro" id="IPR016162">
    <property type="entry name" value="Ald_DH_N"/>
</dbReference>
<sequence length="473" mass="50199">MNEPAILINGRMVEAISGRRLDVVEPATEEVVATVPACGPDDVRAAVGSAQAAFADWKRTTPKDRAEMLLALADAIEADAEQLAQLESRNVGKPLSVAREEVPLVVDNIRFFAGAARCLEGRAGGEYLSGYESVVRREPIGVVAGIAPWNYPLLMAAWKFAPALAAGNCSILKPSRLTPLTALHVARLAKDILPAGVLNVLSGSAAEIGDSLVADRRVAMVSITGDTGTGRHIAAVAADHVARAHLELGGKAPVLVFDDADISAAVAAITVGGYVNSGQDCTAACRVIATPAAYDKLLDQLVPAVEAIKVGDPAQEEDLDMGPVISGQRRDEILSVVDRTNGKVVTGGRAFGDRGFFIEPTLVVDPSQDDIIVQTELFGPVVSVQRAADEAQALAWANDVDFGLASSVWTQDIGRANRVMRELDFGCVWINDHLPVVSEMPHGGFKQSGYGKDLSVYGLEDYTRIKHVMTRYS</sequence>
<protein>
    <submittedName>
        <fullName evidence="5">1-pyrroline dehydrogenase</fullName>
    </submittedName>
</protein>
<evidence type="ECO:0000256" key="1">
    <source>
        <dbReference type="ARBA" id="ARBA00023002"/>
    </source>
</evidence>
<organism evidence="5 6">
    <name type="scientific">Mycolicibacterium frederiksbergense</name>
    <dbReference type="NCBI Taxonomy" id="117567"/>
    <lineage>
        <taxon>Bacteria</taxon>
        <taxon>Bacillati</taxon>
        <taxon>Actinomycetota</taxon>
        <taxon>Actinomycetes</taxon>
        <taxon>Mycobacteriales</taxon>
        <taxon>Mycobacteriaceae</taxon>
        <taxon>Mycolicibacterium</taxon>
    </lineage>
</organism>
<dbReference type="Proteomes" id="UP001160130">
    <property type="component" value="Unassembled WGS sequence"/>
</dbReference>
<evidence type="ECO:0000313" key="5">
    <source>
        <dbReference type="EMBL" id="MDH6198559.1"/>
    </source>
</evidence>
<dbReference type="Gene3D" id="3.40.605.10">
    <property type="entry name" value="Aldehyde Dehydrogenase, Chain A, domain 1"/>
    <property type="match status" value="1"/>
</dbReference>
<dbReference type="PROSITE" id="PS00687">
    <property type="entry name" value="ALDEHYDE_DEHYDR_GLU"/>
    <property type="match status" value="1"/>
</dbReference>
<evidence type="ECO:0000313" key="6">
    <source>
        <dbReference type="Proteomes" id="UP001160130"/>
    </source>
</evidence>
<dbReference type="PANTHER" id="PTHR11699">
    <property type="entry name" value="ALDEHYDE DEHYDROGENASE-RELATED"/>
    <property type="match status" value="1"/>
</dbReference>
<keyword evidence="6" id="KW-1185">Reference proteome</keyword>
<dbReference type="SUPFAM" id="SSF53720">
    <property type="entry name" value="ALDH-like"/>
    <property type="match status" value="1"/>
</dbReference>
<feature type="domain" description="Aldehyde dehydrogenase" evidence="4">
    <location>
        <begin position="17"/>
        <end position="468"/>
    </location>
</feature>
<dbReference type="Gene3D" id="3.40.309.10">
    <property type="entry name" value="Aldehyde Dehydrogenase, Chain A, domain 2"/>
    <property type="match status" value="1"/>
</dbReference>
<dbReference type="InterPro" id="IPR015590">
    <property type="entry name" value="Aldehyde_DH_dom"/>
</dbReference>
<dbReference type="Pfam" id="PF00171">
    <property type="entry name" value="Aldedh"/>
    <property type="match status" value="1"/>
</dbReference>
<dbReference type="EMBL" id="JARXVE010000011">
    <property type="protein sequence ID" value="MDH6198559.1"/>
    <property type="molecule type" value="Genomic_DNA"/>
</dbReference>
<dbReference type="NCBIfam" id="NF010000">
    <property type="entry name" value="PRK13473.1"/>
    <property type="match status" value="1"/>
</dbReference>
<gene>
    <name evidence="5" type="ORF">M2272_005218</name>
</gene>